<keyword evidence="1" id="KW-0812">Transmembrane</keyword>
<keyword evidence="3" id="KW-1185">Reference proteome</keyword>
<organism evidence="3">
    <name type="scientific">Lactobacillus acidophilus (strain ATCC 700396 / NCK56 / N2 / NCFM)</name>
    <dbReference type="NCBI Taxonomy" id="272621"/>
    <lineage>
        <taxon>Bacteria</taxon>
        <taxon>Bacillati</taxon>
        <taxon>Bacillota</taxon>
        <taxon>Bacilli</taxon>
        <taxon>Lactobacillales</taxon>
        <taxon>Lactobacillaceae</taxon>
        <taxon>Lactobacillus</taxon>
    </lineage>
</organism>
<keyword evidence="1" id="KW-1133">Transmembrane helix</keyword>
<name>Q5FL24_LACAC</name>
<proteinExistence type="predicted"/>
<dbReference type="AlphaFoldDB" id="Q5FL24"/>
<dbReference type="Proteomes" id="UP000006381">
    <property type="component" value="Chromosome"/>
</dbReference>
<accession>Q5FL24</accession>
<sequence length="33" mass="3735">MTGQIIAIAIIVAGLSFLTREKMPAVERVRRHR</sequence>
<dbReference type="BioCyc" id="LACI272621:G1G49-747-MONOMER"/>
<evidence type="ECO:0000256" key="1">
    <source>
        <dbReference type="SAM" id="Phobius"/>
    </source>
</evidence>
<dbReference type="EMBL" id="CP000033">
    <property type="protein sequence ID" value="AAV42600.1"/>
    <property type="molecule type" value="Genomic_DNA"/>
</dbReference>
<keyword evidence="1" id="KW-0472">Membrane</keyword>
<dbReference type="HOGENOM" id="CLU_220944_0_0_9"/>
<evidence type="ECO:0000313" key="3">
    <source>
        <dbReference type="Proteomes" id="UP000006381"/>
    </source>
</evidence>
<gene>
    <name evidence="2" type="ordered locus">LBA0730</name>
</gene>
<dbReference type="KEGG" id="lac:LBA0730"/>
<protein>
    <submittedName>
        <fullName evidence="2">Uncharacterized protein</fullName>
    </submittedName>
</protein>
<reference evidence="2 3" key="1">
    <citation type="journal article" date="2005" name="Proc. Natl. Acad. Sci. U.S.A.">
        <title>Complete genome sequence of the probiotic lactic acid bacterium Lactobacillus acidophilus NCFM.</title>
        <authorList>
            <person name="Altermann E."/>
            <person name="Russell W.M."/>
            <person name="Azcarate-Peril M.A."/>
            <person name="Barrangou R."/>
            <person name="Buck B.L."/>
            <person name="McAuliffe O."/>
            <person name="Souther N."/>
            <person name="Dobson A."/>
            <person name="Duong T."/>
            <person name="Callanan M."/>
            <person name="Lick S."/>
            <person name="Hamrick A."/>
            <person name="Cano R."/>
            <person name="Klaenhammer T.R."/>
        </authorList>
    </citation>
    <scope>NUCLEOTIDE SEQUENCE [LARGE SCALE GENOMIC DNA]</scope>
    <source>
        <strain evidence="3">ATCC 700396 / NCK56 / N2 / NCFM</strain>
    </source>
</reference>
<evidence type="ECO:0000313" key="2">
    <source>
        <dbReference type="EMBL" id="AAV42600.1"/>
    </source>
</evidence>
<feature type="transmembrane region" description="Helical" evidence="1">
    <location>
        <begin position="6"/>
        <end position="23"/>
    </location>
</feature>